<sequence>MLSGVKECYFSLINIHLLITCYITLTIAMTYHY</sequence>
<keyword evidence="1" id="KW-1133">Transmembrane helix</keyword>
<evidence type="ECO:0000313" key="3">
    <source>
        <dbReference type="Proteomes" id="UP000339249"/>
    </source>
</evidence>
<reference evidence="2 3" key="1">
    <citation type="submission" date="2019-04" db="EMBL/GenBank/DDBJ databases">
        <authorList>
            <consortium name="Pathogen Informatics"/>
        </authorList>
    </citation>
    <scope>NUCLEOTIDE SEQUENCE [LARGE SCALE GENOMIC DNA]</scope>
    <source>
        <strain evidence="2 3">NCTC9185</strain>
    </source>
</reference>
<protein>
    <submittedName>
        <fullName evidence="2">Uncharacterized protein</fullName>
    </submittedName>
</protein>
<feature type="transmembrane region" description="Helical" evidence="1">
    <location>
        <begin position="12"/>
        <end position="31"/>
    </location>
</feature>
<name>A0A4U9CZK6_RAOTE</name>
<evidence type="ECO:0000313" key="2">
    <source>
        <dbReference type="EMBL" id="VTN11459.1"/>
    </source>
</evidence>
<keyword evidence="1" id="KW-0812">Transmembrane</keyword>
<dbReference type="Proteomes" id="UP000339249">
    <property type="component" value="Unassembled WGS sequence"/>
</dbReference>
<accession>A0A4U9CZK6</accession>
<proteinExistence type="predicted"/>
<organism evidence="2 3">
    <name type="scientific">Raoultella terrigena</name>
    <name type="common">Klebsiella terrigena</name>
    <dbReference type="NCBI Taxonomy" id="577"/>
    <lineage>
        <taxon>Bacteria</taxon>
        <taxon>Pseudomonadati</taxon>
        <taxon>Pseudomonadota</taxon>
        <taxon>Gammaproteobacteria</taxon>
        <taxon>Enterobacterales</taxon>
        <taxon>Enterobacteriaceae</taxon>
        <taxon>Klebsiella/Raoultella group</taxon>
        <taxon>Raoultella</taxon>
    </lineage>
</organism>
<keyword evidence="1" id="KW-0472">Membrane</keyword>
<gene>
    <name evidence="2" type="ORF">NCTC9185_03415</name>
</gene>
<evidence type="ECO:0000256" key="1">
    <source>
        <dbReference type="SAM" id="Phobius"/>
    </source>
</evidence>
<dbReference type="EMBL" id="CABDVU010000001">
    <property type="protein sequence ID" value="VTN11459.1"/>
    <property type="molecule type" value="Genomic_DNA"/>
</dbReference>
<dbReference type="AlphaFoldDB" id="A0A4U9CZK6"/>